<dbReference type="Proteomes" id="UP000245678">
    <property type="component" value="Unassembled WGS sequence"/>
</dbReference>
<sequence>MAKQHQHFIPRSYLKNFAVGDDDKLFVEAKLRSEEKPKDKLISIKDICVNKNLYTIPNKGEDEKYALEDYYAREIDAVYPEVYDLLVNPNVTKITAEQRAQIIRTTMSLFFRTPKFLNHNQRTINSLINYASRNFQNQNGDIQFKYRDIDLNFNIKDIDEVRTQLKIDNKIKFLKNHLKDWHDFITFKLYSAIAVYRIYDDIQLITSDNPVIMDSVAGNAFDLFDHTNIISLPLDSKHYLTIFPNTEEAMLDTIHRADRDLWFALTTNLQLEKNCEDWIIGKPNAVSAHLADQIRYNEETEENLQHVADVVQRAKDNDELVEVMQKYGFPHEKVLEKIKMMLNDRIHKDDLRVIKISEELAKHGFK</sequence>
<dbReference type="RefSeq" id="WP_109608142.1">
    <property type="nucleotide sequence ID" value="NZ_QGHA01000004.1"/>
</dbReference>
<gene>
    <name evidence="1" type="ORF">LX99_02465</name>
</gene>
<dbReference type="EMBL" id="QGHA01000004">
    <property type="protein sequence ID" value="PWK77588.1"/>
    <property type="molecule type" value="Genomic_DNA"/>
</dbReference>
<dbReference type="InterPro" id="IPR025332">
    <property type="entry name" value="DUF4238"/>
</dbReference>
<organism evidence="1 2">
    <name type="scientific">Mucilaginibacter oryzae</name>
    <dbReference type="NCBI Taxonomy" id="468058"/>
    <lineage>
        <taxon>Bacteria</taxon>
        <taxon>Pseudomonadati</taxon>
        <taxon>Bacteroidota</taxon>
        <taxon>Sphingobacteriia</taxon>
        <taxon>Sphingobacteriales</taxon>
        <taxon>Sphingobacteriaceae</taxon>
        <taxon>Mucilaginibacter</taxon>
    </lineage>
</organism>
<keyword evidence="2" id="KW-1185">Reference proteome</keyword>
<evidence type="ECO:0000313" key="2">
    <source>
        <dbReference type="Proteomes" id="UP000245678"/>
    </source>
</evidence>
<reference evidence="1 2" key="1">
    <citation type="submission" date="2018-05" db="EMBL/GenBank/DDBJ databases">
        <title>Genomic Encyclopedia of Archaeal and Bacterial Type Strains, Phase II (KMG-II): from individual species to whole genera.</title>
        <authorList>
            <person name="Goeker M."/>
        </authorList>
    </citation>
    <scope>NUCLEOTIDE SEQUENCE [LARGE SCALE GENOMIC DNA]</scope>
    <source>
        <strain evidence="1 2">DSM 19975</strain>
    </source>
</reference>
<evidence type="ECO:0000313" key="1">
    <source>
        <dbReference type="EMBL" id="PWK77588.1"/>
    </source>
</evidence>
<accession>A0A316HAS6</accession>
<protein>
    <submittedName>
        <fullName evidence="1">Uncharacterized protein DUF4238</fullName>
    </submittedName>
</protein>
<dbReference type="Pfam" id="PF14022">
    <property type="entry name" value="DUF4238"/>
    <property type="match status" value="1"/>
</dbReference>
<proteinExistence type="predicted"/>
<dbReference type="AlphaFoldDB" id="A0A316HAS6"/>
<name>A0A316HAS6_9SPHI</name>
<comment type="caution">
    <text evidence="1">The sequence shown here is derived from an EMBL/GenBank/DDBJ whole genome shotgun (WGS) entry which is preliminary data.</text>
</comment>